<dbReference type="OrthoDB" id="4324675at2"/>
<reference evidence="1 2" key="1">
    <citation type="submission" date="2019-05" db="EMBL/GenBank/DDBJ databases">
        <title>Comparative genomics and metabolomics analyses of clavulanic acid producing Streptomyces species provides insight into specialized metabolism and evolution of beta-lactam biosynthetic gene clusters.</title>
        <authorList>
            <person name="Moore M.A."/>
            <person name="Cruz-Morales P."/>
            <person name="Barona Gomez F."/>
            <person name="Kapil T."/>
        </authorList>
    </citation>
    <scope>NUCLEOTIDE SEQUENCE [LARGE SCALE GENOMIC DNA]</scope>
    <source>
        <strain evidence="1 2">NRRL 5741</strain>
    </source>
</reference>
<gene>
    <name evidence="1" type="ORF">FF041_24105</name>
</gene>
<comment type="caution">
    <text evidence="1">The sequence shown here is derived from an EMBL/GenBank/DDBJ whole genome shotgun (WGS) entry which is preliminary data.</text>
</comment>
<dbReference type="Proteomes" id="UP000419138">
    <property type="component" value="Unassembled WGS sequence"/>
</dbReference>
<evidence type="ECO:0000313" key="2">
    <source>
        <dbReference type="Proteomes" id="UP000419138"/>
    </source>
</evidence>
<dbReference type="EMBL" id="VCLA01000164">
    <property type="protein sequence ID" value="MQT03160.1"/>
    <property type="molecule type" value="Genomic_DNA"/>
</dbReference>
<dbReference type="AlphaFoldDB" id="A0A646KM51"/>
<proteinExistence type="predicted"/>
<evidence type="ECO:0000313" key="1">
    <source>
        <dbReference type="EMBL" id="MQT03160.1"/>
    </source>
</evidence>
<name>A0A646KM51_STRJU</name>
<keyword evidence="2" id="KW-1185">Reference proteome</keyword>
<accession>A0A646KM51</accession>
<organism evidence="1 2">
    <name type="scientific">Streptomyces jumonjinensis</name>
    <dbReference type="NCBI Taxonomy" id="1945"/>
    <lineage>
        <taxon>Bacteria</taxon>
        <taxon>Bacillati</taxon>
        <taxon>Actinomycetota</taxon>
        <taxon>Actinomycetes</taxon>
        <taxon>Kitasatosporales</taxon>
        <taxon>Streptomycetaceae</taxon>
        <taxon>Streptomyces</taxon>
    </lineage>
</organism>
<sequence>MDEVSYMVRGRTESECARELDRLCHLLGARPTMRPSDRVGPGWVARAVRTVHGGPLLEPGPQG</sequence>
<dbReference type="RefSeq" id="WP_153524721.1">
    <property type="nucleotide sequence ID" value="NZ_JBEPDZ010000017.1"/>
</dbReference>
<protein>
    <submittedName>
        <fullName evidence="1">Uncharacterized protein</fullName>
    </submittedName>
</protein>